<keyword evidence="2" id="KW-1185">Reference proteome</keyword>
<dbReference type="EMBL" id="CAXAMN010000436">
    <property type="protein sequence ID" value="CAK8988464.1"/>
    <property type="molecule type" value="Genomic_DNA"/>
</dbReference>
<evidence type="ECO:0000313" key="2">
    <source>
        <dbReference type="Proteomes" id="UP001642484"/>
    </source>
</evidence>
<organism evidence="1 2">
    <name type="scientific">Durusdinium trenchii</name>
    <dbReference type="NCBI Taxonomy" id="1381693"/>
    <lineage>
        <taxon>Eukaryota</taxon>
        <taxon>Sar</taxon>
        <taxon>Alveolata</taxon>
        <taxon>Dinophyceae</taxon>
        <taxon>Suessiales</taxon>
        <taxon>Symbiodiniaceae</taxon>
        <taxon>Durusdinium</taxon>
    </lineage>
</organism>
<dbReference type="Pfam" id="PF18143">
    <property type="entry name" value="HAD_SAK_2"/>
    <property type="match status" value="1"/>
</dbReference>
<gene>
    <name evidence="1" type="ORF">CCMP2556_LOCUS1274</name>
</gene>
<accession>A0ABP0HGJ1</accession>
<proteinExistence type="predicted"/>
<dbReference type="Proteomes" id="UP001642484">
    <property type="component" value="Unassembled WGS sequence"/>
</dbReference>
<evidence type="ECO:0000313" key="1">
    <source>
        <dbReference type="EMBL" id="CAK8988464.1"/>
    </source>
</evidence>
<name>A0ABP0HGJ1_9DINO</name>
<reference evidence="1 2" key="1">
    <citation type="submission" date="2024-02" db="EMBL/GenBank/DDBJ databases">
        <authorList>
            <person name="Chen Y."/>
            <person name="Shah S."/>
            <person name="Dougan E. K."/>
            <person name="Thang M."/>
            <person name="Chan C."/>
        </authorList>
    </citation>
    <scope>NUCLEOTIDE SEQUENCE [LARGE SCALE GENOMIC DNA]</scope>
</reference>
<sequence>MALFAPYLTCGFEAILTTEYCSGTSDGIFHWLSDRRCFVQVVVRGAQRKIVFLDVDGVPAPESRAMLNLQSLFELSGQRIPEGRLKPSCPTGAPCGKLRSYLVCKALHGGEALAMIYRETGADIILSSTWRLWENNTGRDAVDKALVRFGLPKTVGLTPDLQGGGRAEEIREYLKTLPDRPEWIALDDIDMRRELGRRSIVTPAKTGLRMKHARLAIAVLNDLPFSIDSEWVASSMGFVNSEQV</sequence>
<protein>
    <submittedName>
        <fullName evidence="1">Uncharacterized protein</fullName>
    </submittedName>
</protein>
<comment type="caution">
    <text evidence="1">The sequence shown here is derived from an EMBL/GenBank/DDBJ whole genome shotgun (WGS) entry which is preliminary data.</text>
</comment>